<accession>A0A2Z6ZQS8</accession>
<dbReference type="EMBL" id="KV247700">
    <property type="protein sequence ID" value="KZT75425.1"/>
    <property type="molecule type" value="Genomic_DNA"/>
</dbReference>
<keyword evidence="2" id="KW-1185">Reference proteome</keyword>
<dbReference type="OrthoDB" id="1936908at2759"/>
<dbReference type="Proteomes" id="UP000250235">
    <property type="component" value="Unassembled WGS sequence"/>
</dbReference>
<gene>
    <name evidence="1" type="ORF">F511_47550</name>
</gene>
<reference evidence="1 2" key="1">
    <citation type="journal article" date="2015" name="Proc. Natl. Acad. Sci. U.S.A.">
        <title>The resurrection genome of Boea hygrometrica: A blueprint for survival of dehydration.</title>
        <authorList>
            <person name="Xiao L."/>
            <person name="Yang G."/>
            <person name="Zhang L."/>
            <person name="Yang X."/>
            <person name="Zhao S."/>
            <person name="Ji Z."/>
            <person name="Zhou Q."/>
            <person name="Hu M."/>
            <person name="Wang Y."/>
            <person name="Chen M."/>
            <person name="Xu Y."/>
            <person name="Jin H."/>
            <person name="Xiao X."/>
            <person name="Hu G."/>
            <person name="Bao F."/>
            <person name="Hu Y."/>
            <person name="Wan P."/>
            <person name="Li L."/>
            <person name="Deng X."/>
            <person name="Kuang T."/>
            <person name="Xiang C."/>
            <person name="Zhu J.K."/>
            <person name="Oliver M.J."/>
            <person name="He Y."/>
        </authorList>
    </citation>
    <scope>NUCLEOTIDE SEQUENCE [LARGE SCALE GENOMIC DNA]</scope>
    <source>
        <strain evidence="2">cv. XS01</strain>
    </source>
</reference>
<evidence type="ECO:0000313" key="1">
    <source>
        <dbReference type="EMBL" id="KZT75425.1"/>
    </source>
</evidence>
<protein>
    <submittedName>
        <fullName evidence="1">Uncharacterized protein</fullName>
    </submittedName>
</protein>
<sequence length="52" mass="6200">MIGNDPEEKLSHFVEGLKPMFKMNVRLSVPKNFREPVDRSLQIKRDWKDVDE</sequence>
<dbReference type="AlphaFoldDB" id="A0A2Z6ZQS8"/>
<organism evidence="1 2">
    <name type="scientific">Dorcoceras hygrometricum</name>
    <dbReference type="NCBI Taxonomy" id="472368"/>
    <lineage>
        <taxon>Eukaryota</taxon>
        <taxon>Viridiplantae</taxon>
        <taxon>Streptophyta</taxon>
        <taxon>Embryophyta</taxon>
        <taxon>Tracheophyta</taxon>
        <taxon>Spermatophyta</taxon>
        <taxon>Magnoliopsida</taxon>
        <taxon>eudicotyledons</taxon>
        <taxon>Gunneridae</taxon>
        <taxon>Pentapetalae</taxon>
        <taxon>asterids</taxon>
        <taxon>lamiids</taxon>
        <taxon>Lamiales</taxon>
        <taxon>Gesneriaceae</taxon>
        <taxon>Didymocarpoideae</taxon>
        <taxon>Trichosporeae</taxon>
        <taxon>Loxocarpinae</taxon>
        <taxon>Dorcoceras</taxon>
    </lineage>
</organism>
<proteinExistence type="predicted"/>
<evidence type="ECO:0000313" key="2">
    <source>
        <dbReference type="Proteomes" id="UP000250235"/>
    </source>
</evidence>
<name>A0A2Z6ZQS8_9LAMI</name>